<gene>
    <name evidence="2" type="ORF">A2642_00630</name>
</gene>
<feature type="domain" description="Nucleotidyl transferase" evidence="1">
    <location>
        <begin position="2"/>
        <end position="240"/>
    </location>
</feature>
<evidence type="ECO:0000313" key="3">
    <source>
        <dbReference type="Proteomes" id="UP000178700"/>
    </source>
</evidence>
<dbReference type="PANTHER" id="PTHR42883">
    <property type="entry name" value="GLUCOSE-1-PHOSPHATE THYMIDYLTRANSFERASE"/>
    <property type="match status" value="1"/>
</dbReference>
<dbReference type="AlphaFoldDB" id="A0A1F6V5T0"/>
<dbReference type="Pfam" id="PF00483">
    <property type="entry name" value="NTP_transferase"/>
    <property type="match status" value="1"/>
</dbReference>
<organism evidence="2 3">
    <name type="scientific">Candidatus Nomurabacteria bacterium RIFCSPHIGHO2_01_FULL_39_10</name>
    <dbReference type="NCBI Taxonomy" id="1801733"/>
    <lineage>
        <taxon>Bacteria</taxon>
        <taxon>Candidatus Nomuraibacteriota</taxon>
    </lineage>
</organism>
<comment type="caution">
    <text evidence="2">The sequence shown here is derived from an EMBL/GenBank/DDBJ whole genome shotgun (WGS) entry which is preliminary data.</text>
</comment>
<accession>A0A1F6V5T0</accession>
<sequence length="254" mass="28422">MKVIILAAGYATRLYPLTLDTPKPLLKVAGKMIIEHILDKVTQVDDVSKVVIVTNDKFHGHFVEWQQDCNFSVPISILNDGTKTNEDRLGAVGDIDFVLQKEQIDSDTLIIAGDNLFGFSLNKFVEDFERGGKKSIVALHDLEDVENVRGKFGVAMVDGTKIVDFEEKPLEPKSSLASTACYLFSKDDLHMIPMLRKEGKVDNSGDLVKWLVGHSEVRGFIFTEHWFDVGTIELLKEADEVYSHEIAAVTQVLR</sequence>
<name>A0A1F6V5T0_9BACT</name>
<proteinExistence type="predicted"/>
<protein>
    <recommendedName>
        <fullName evidence="1">Nucleotidyl transferase domain-containing protein</fullName>
    </recommendedName>
</protein>
<reference evidence="2 3" key="1">
    <citation type="journal article" date="2016" name="Nat. Commun.">
        <title>Thousands of microbial genomes shed light on interconnected biogeochemical processes in an aquifer system.</title>
        <authorList>
            <person name="Anantharaman K."/>
            <person name="Brown C.T."/>
            <person name="Hug L.A."/>
            <person name="Sharon I."/>
            <person name="Castelle C.J."/>
            <person name="Probst A.J."/>
            <person name="Thomas B.C."/>
            <person name="Singh A."/>
            <person name="Wilkins M.J."/>
            <person name="Karaoz U."/>
            <person name="Brodie E.L."/>
            <person name="Williams K.H."/>
            <person name="Hubbard S.S."/>
            <person name="Banfield J.F."/>
        </authorList>
    </citation>
    <scope>NUCLEOTIDE SEQUENCE [LARGE SCALE GENOMIC DNA]</scope>
</reference>
<dbReference type="EMBL" id="MFTJ01000032">
    <property type="protein sequence ID" value="OGI65027.1"/>
    <property type="molecule type" value="Genomic_DNA"/>
</dbReference>
<dbReference type="Gene3D" id="3.90.550.10">
    <property type="entry name" value="Spore Coat Polysaccharide Biosynthesis Protein SpsA, Chain A"/>
    <property type="match status" value="1"/>
</dbReference>
<dbReference type="SUPFAM" id="SSF53448">
    <property type="entry name" value="Nucleotide-diphospho-sugar transferases"/>
    <property type="match status" value="1"/>
</dbReference>
<evidence type="ECO:0000259" key="1">
    <source>
        <dbReference type="Pfam" id="PF00483"/>
    </source>
</evidence>
<dbReference type="PANTHER" id="PTHR42883:SF2">
    <property type="entry name" value="THYMIDYLYLTRANSFERASE"/>
    <property type="match status" value="1"/>
</dbReference>
<dbReference type="InterPro" id="IPR005835">
    <property type="entry name" value="NTP_transferase_dom"/>
</dbReference>
<dbReference type="Proteomes" id="UP000178700">
    <property type="component" value="Unassembled WGS sequence"/>
</dbReference>
<evidence type="ECO:0000313" key="2">
    <source>
        <dbReference type="EMBL" id="OGI65027.1"/>
    </source>
</evidence>
<dbReference type="CDD" id="cd04181">
    <property type="entry name" value="NTP_transferase"/>
    <property type="match status" value="1"/>
</dbReference>
<dbReference type="InterPro" id="IPR029044">
    <property type="entry name" value="Nucleotide-diphossugar_trans"/>
</dbReference>